<dbReference type="EMBL" id="JAUTXU010000026">
    <property type="protein sequence ID" value="KAK3719501.1"/>
    <property type="molecule type" value="Genomic_DNA"/>
</dbReference>
<proteinExistence type="predicted"/>
<gene>
    <name evidence="1" type="ORF">LTR37_004359</name>
</gene>
<keyword evidence="2" id="KW-1185">Reference proteome</keyword>
<reference evidence="1" key="1">
    <citation type="submission" date="2023-07" db="EMBL/GenBank/DDBJ databases">
        <title>Black Yeasts Isolated from many extreme environments.</title>
        <authorList>
            <person name="Coleine C."/>
            <person name="Stajich J.E."/>
            <person name="Selbmann L."/>
        </authorList>
    </citation>
    <scope>NUCLEOTIDE SEQUENCE</scope>
    <source>
        <strain evidence="1">CCFEE 5714</strain>
    </source>
</reference>
<name>A0ACC3NP22_9PEZI</name>
<organism evidence="1 2">
    <name type="scientific">Vermiconidia calcicola</name>
    <dbReference type="NCBI Taxonomy" id="1690605"/>
    <lineage>
        <taxon>Eukaryota</taxon>
        <taxon>Fungi</taxon>
        <taxon>Dikarya</taxon>
        <taxon>Ascomycota</taxon>
        <taxon>Pezizomycotina</taxon>
        <taxon>Dothideomycetes</taxon>
        <taxon>Dothideomycetidae</taxon>
        <taxon>Mycosphaerellales</taxon>
        <taxon>Extremaceae</taxon>
        <taxon>Vermiconidia</taxon>
    </lineage>
</organism>
<protein>
    <submittedName>
        <fullName evidence="1">Uncharacterized protein</fullName>
    </submittedName>
</protein>
<dbReference type="Proteomes" id="UP001281147">
    <property type="component" value="Unassembled WGS sequence"/>
</dbReference>
<sequence>MSRFSLERSGISYIRSGPQDSKVALVCVHGWACQATDYTYLFTELNKTVSLKFQAVAVDLPGHGKSSTKSYPVASISAFAEAVNVVANELGTREIVLVGHSMGMRVVLEAWQQSLAITGTSIVKGVIFLDGSHYKFRKSLFAFDKADPRSKDLTAGEVKEKIAEAFLRMFSSRTPAEFQASTLAHVKSIDAEYNESMRQSHISYDYERLDDVMAEIGKANIPLLNLQATKIDEQNQRIPLKQGEVTQWMRLVQEKVPRAQQYVVPGSSHFLHVDDPAEVARRIMEFVDGLDERF</sequence>
<evidence type="ECO:0000313" key="1">
    <source>
        <dbReference type="EMBL" id="KAK3719501.1"/>
    </source>
</evidence>
<comment type="caution">
    <text evidence="1">The sequence shown here is derived from an EMBL/GenBank/DDBJ whole genome shotgun (WGS) entry which is preliminary data.</text>
</comment>
<accession>A0ACC3NP22</accession>
<evidence type="ECO:0000313" key="2">
    <source>
        <dbReference type="Proteomes" id="UP001281147"/>
    </source>
</evidence>